<name>A0A7T9DJ89_9ARCH</name>
<keyword evidence="1 4" id="KW-0378">Hydrolase</keyword>
<dbReference type="InterPro" id="IPR050261">
    <property type="entry name" value="FrsA_esterase"/>
</dbReference>
<gene>
    <name evidence="4" type="ORF">IPJ89_04170</name>
</gene>
<dbReference type="PROSITE" id="PS51257">
    <property type="entry name" value="PROKAR_LIPOPROTEIN"/>
    <property type="match status" value="1"/>
</dbReference>
<dbReference type="PANTHER" id="PTHR22946">
    <property type="entry name" value="DIENELACTONE HYDROLASE DOMAIN-CONTAINING PROTEIN-RELATED"/>
    <property type="match status" value="1"/>
</dbReference>
<proteinExistence type="inferred from homology"/>
<comment type="similarity">
    <text evidence="2">Belongs to the AB hydrolase superfamily. FUS2 hydrolase family.</text>
</comment>
<dbReference type="Gene3D" id="3.40.50.1820">
    <property type="entry name" value="alpha/beta hydrolase"/>
    <property type="match status" value="2"/>
</dbReference>
<feature type="domain" description="AB hydrolase-1" evidence="3">
    <location>
        <begin position="58"/>
        <end position="164"/>
    </location>
</feature>
<dbReference type="AlphaFoldDB" id="A0A7T9DJ89"/>
<dbReference type="EMBL" id="CP064981">
    <property type="protein sequence ID" value="QQR92323.1"/>
    <property type="molecule type" value="Genomic_DNA"/>
</dbReference>
<reference evidence="4" key="1">
    <citation type="submission" date="2020-11" db="EMBL/GenBank/DDBJ databases">
        <title>Connecting structure to function with the recovery of over 1000 high-quality activated sludge metagenome-assembled genomes encoding full-length rRNA genes using long-read sequencing.</title>
        <authorList>
            <person name="Singleton C.M."/>
            <person name="Petriglieri F."/>
            <person name="Kristensen J.M."/>
            <person name="Kirkegaard R.H."/>
            <person name="Michaelsen T.Y."/>
            <person name="Andersen M.H."/>
            <person name="Karst S.M."/>
            <person name="Dueholm M.S."/>
            <person name="Nielsen P.H."/>
            <person name="Albertsen M."/>
        </authorList>
    </citation>
    <scope>NUCLEOTIDE SEQUENCE</scope>
    <source>
        <strain evidence="4">Fred_18-Q3-R57-64_BAT3C.431</strain>
    </source>
</reference>
<protein>
    <submittedName>
        <fullName evidence="4">Alpha/beta fold hydrolase</fullName>
    </submittedName>
</protein>
<organism evidence="4">
    <name type="scientific">Candidatus Iainarchaeum sp</name>
    <dbReference type="NCBI Taxonomy" id="3101447"/>
    <lineage>
        <taxon>Archaea</taxon>
        <taxon>Candidatus Iainarchaeota</taxon>
        <taxon>Candidatus Iainarchaeia</taxon>
        <taxon>Candidatus Iainarchaeales</taxon>
        <taxon>Candidatus Iainarchaeaceae</taxon>
        <taxon>Candidatus Iainarchaeum</taxon>
    </lineage>
</organism>
<dbReference type="InterPro" id="IPR029058">
    <property type="entry name" value="AB_hydrolase_fold"/>
</dbReference>
<dbReference type="Proteomes" id="UP000596004">
    <property type="component" value="Chromosome"/>
</dbReference>
<evidence type="ECO:0000259" key="3">
    <source>
        <dbReference type="Pfam" id="PF00561"/>
    </source>
</evidence>
<dbReference type="Pfam" id="PF00561">
    <property type="entry name" value="Abhydrolase_1"/>
    <property type="match status" value="1"/>
</dbReference>
<dbReference type="PANTHER" id="PTHR22946:SF9">
    <property type="entry name" value="POLYKETIDE TRANSFERASE AF380"/>
    <property type="match status" value="1"/>
</dbReference>
<dbReference type="InterPro" id="IPR000073">
    <property type="entry name" value="AB_hydrolase_1"/>
</dbReference>
<dbReference type="SUPFAM" id="SSF53474">
    <property type="entry name" value="alpha/beta-Hydrolases"/>
    <property type="match status" value="1"/>
</dbReference>
<evidence type="ECO:0000256" key="1">
    <source>
        <dbReference type="ARBA" id="ARBA00022801"/>
    </source>
</evidence>
<accession>A0A7T9DJ89</accession>
<sequence>MRKVLVLGLLALLVLSGCVIPRPSTNADVLQGVQVEFGGADGFKLIGTRWDNPDSTRPPLILVHELGSDRHSLDDFAAFAFANGFSVLSFDMRGHGESRPGNATYLDFTPADWQLVAGDIQAARDYLNVEKVLVVGASIGANAALNYGADESSCAGVVLLSPGLDYRGLTTLAAAQSTRCPMLIVASQEDHYAAQSSQTLFTSATIADKQLLTIEDAGHGARMFDARQTLKQEVLDWLNAHA</sequence>
<evidence type="ECO:0000256" key="2">
    <source>
        <dbReference type="ARBA" id="ARBA00038115"/>
    </source>
</evidence>
<dbReference type="GO" id="GO:0016788">
    <property type="term" value="F:hydrolase activity, acting on ester bonds"/>
    <property type="evidence" value="ECO:0007669"/>
    <property type="project" value="UniProtKB-ARBA"/>
</dbReference>
<evidence type="ECO:0000313" key="4">
    <source>
        <dbReference type="EMBL" id="QQR92323.1"/>
    </source>
</evidence>